<dbReference type="InterPro" id="IPR003870">
    <property type="entry name" value="DUF222"/>
</dbReference>
<feature type="compositionally biased region" description="Acidic residues" evidence="1">
    <location>
        <begin position="464"/>
        <end position="480"/>
    </location>
</feature>
<dbReference type="Gene3D" id="1.10.30.50">
    <property type="match status" value="1"/>
</dbReference>
<evidence type="ECO:0000256" key="1">
    <source>
        <dbReference type="SAM" id="MobiDB-lite"/>
    </source>
</evidence>
<accession>A0A7K1FUC3</accession>
<dbReference type="InterPro" id="IPR003615">
    <property type="entry name" value="HNH_nuc"/>
</dbReference>
<feature type="compositionally biased region" description="Low complexity" evidence="1">
    <location>
        <begin position="174"/>
        <end position="187"/>
    </location>
</feature>
<gene>
    <name evidence="3" type="ORF">GIS00_21080</name>
</gene>
<dbReference type="Proteomes" id="UP000460221">
    <property type="component" value="Unassembled WGS sequence"/>
</dbReference>
<feature type="region of interest" description="Disordered" evidence="1">
    <location>
        <begin position="101"/>
        <end position="219"/>
    </location>
</feature>
<evidence type="ECO:0000313" key="3">
    <source>
        <dbReference type="EMBL" id="MTD16434.1"/>
    </source>
</evidence>
<feature type="compositionally biased region" description="Acidic residues" evidence="1">
    <location>
        <begin position="490"/>
        <end position="503"/>
    </location>
</feature>
<feature type="compositionally biased region" description="Polar residues" evidence="1">
    <location>
        <begin position="194"/>
        <end position="212"/>
    </location>
</feature>
<sequence length="920" mass="95416">MSDLRGEVGAAGLASQMTEANGVGTMTAASETAPAARRAEDALHALSTLDPAELSGRKVIDGIAAGYQAISYLQAVLQGWMARLAEPGVIPSAEGLLKHPVKRRTAGRDAAADENSAASENASAGEGTSAGGDASGGESTDAGQDTATGEGAFAGGDASDDENAAADGHGVPGGSTAADASTSAGGDASDDENTATGEGASTSENNVASENSAAGEDSASERIYDLRASNPDSTAEFFDLMDTLEKAKARRDMAGGELAAALVLSPKSGSIYVQRAIDLVEELPDTLALLREGVLDQTRASMIHKYACKLRDQTLLCEYERRALKVAPGRAPAKLEPLLKRIITDLEPEDAAAAEKRAFNDRRTGRYDLEGAMARFYADLTAENAQLVQQLVDQIARTMGSAGGRTLEQCRADAFAAIFEQLHAHGSIDLREILAAAAYVAAGGDMPDDDDEFEDVVDESVVDEGVADDIADETAAEDSGDVAGDAMAPGDDEEDEPGVEEADREASNVADAGDNADETASTEPDDDLSGASSVDTDLAGMDTHSVGTGATADSEAADTVENPVGANVDGDADEAGDGGPVGSGRDTNRAAEQAADFNADGDDDTADADADADADVHADADGHAVGATDSQLGGDDVEAGSEPENRSDSEHPVAQEGIGCSESEPPDTDAPGNPERGVGDCDADPTSNPQGGESIGNAEDGDPPPFDPFRFDDPDTPRPSAPKWRAPVWQDRAVNPALPWNGVITISLEALAGLADHPGDMSGFGCISPDLARQLLKAANSITLLVIDPETGAPVGVSDRVYVPPGSLRRKVMLLTQTCSWVGCNRKAERCDIDHGEPFDHDNPAAGGKTTLRNLRPLCRFHHRLKTLTAWTITEHDDRSATLVSALGRTTRRPPPAVTDPGEWEPAWQTEDLDDDPPPF</sequence>
<feature type="compositionally biased region" description="Basic and acidic residues" evidence="1">
    <location>
        <begin position="643"/>
        <end position="653"/>
    </location>
</feature>
<feature type="domain" description="DUF222" evidence="2">
    <location>
        <begin position="255"/>
        <end position="432"/>
    </location>
</feature>
<evidence type="ECO:0000313" key="4">
    <source>
        <dbReference type="Proteomes" id="UP000460221"/>
    </source>
</evidence>
<protein>
    <submittedName>
        <fullName evidence="3">DUF222 domain-containing protein</fullName>
    </submittedName>
</protein>
<name>A0A7K1FUC3_9ACTN</name>
<keyword evidence="4" id="KW-1185">Reference proteome</keyword>
<dbReference type="CDD" id="cd00085">
    <property type="entry name" value="HNHc"/>
    <property type="match status" value="1"/>
</dbReference>
<feature type="region of interest" description="Disordered" evidence="1">
    <location>
        <begin position="464"/>
        <end position="724"/>
    </location>
</feature>
<reference evidence="3 4" key="1">
    <citation type="submission" date="2019-11" db="EMBL/GenBank/DDBJ databases">
        <authorList>
            <person name="Jiang L.-Q."/>
        </authorList>
    </citation>
    <scope>NUCLEOTIDE SEQUENCE [LARGE SCALE GENOMIC DNA]</scope>
    <source>
        <strain evidence="3 4">YIM 132087</strain>
    </source>
</reference>
<feature type="compositionally biased region" description="Acidic residues" evidence="1">
    <location>
        <begin position="911"/>
        <end position="920"/>
    </location>
</feature>
<dbReference type="Pfam" id="PF02720">
    <property type="entry name" value="DUF222"/>
    <property type="match status" value="1"/>
</dbReference>
<organism evidence="3 4">
    <name type="scientific">Nakamurella alba</name>
    <dbReference type="NCBI Taxonomy" id="2665158"/>
    <lineage>
        <taxon>Bacteria</taxon>
        <taxon>Bacillati</taxon>
        <taxon>Actinomycetota</taxon>
        <taxon>Actinomycetes</taxon>
        <taxon>Nakamurellales</taxon>
        <taxon>Nakamurellaceae</taxon>
        <taxon>Nakamurella</taxon>
    </lineage>
</organism>
<comment type="caution">
    <text evidence="3">The sequence shown here is derived from an EMBL/GenBank/DDBJ whole genome shotgun (WGS) entry which is preliminary data.</text>
</comment>
<feature type="compositionally biased region" description="Low complexity" evidence="1">
    <location>
        <begin position="113"/>
        <end position="127"/>
    </location>
</feature>
<feature type="region of interest" description="Disordered" evidence="1">
    <location>
        <begin position="885"/>
        <end position="920"/>
    </location>
</feature>
<proteinExistence type="predicted"/>
<dbReference type="AlphaFoldDB" id="A0A7K1FUC3"/>
<evidence type="ECO:0000259" key="2">
    <source>
        <dbReference type="Pfam" id="PF02720"/>
    </source>
</evidence>
<dbReference type="EMBL" id="WLYK01000009">
    <property type="protein sequence ID" value="MTD16434.1"/>
    <property type="molecule type" value="Genomic_DNA"/>
</dbReference>
<feature type="compositionally biased region" description="Acidic residues" evidence="1">
    <location>
        <begin position="599"/>
        <end position="613"/>
    </location>
</feature>